<dbReference type="STRING" id="767817.Desgi_0136"/>
<evidence type="ECO:0000313" key="1">
    <source>
        <dbReference type="EMBL" id="AGK99749.1"/>
    </source>
</evidence>
<reference evidence="1 2" key="1">
    <citation type="submission" date="2012-01" db="EMBL/GenBank/DDBJ databases">
        <title>Complete sequence of Desulfotomaculum gibsoniae DSM 7213.</title>
        <authorList>
            <consortium name="US DOE Joint Genome Institute"/>
            <person name="Lucas S."/>
            <person name="Han J."/>
            <person name="Lapidus A."/>
            <person name="Cheng J.-F."/>
            <person name="Goodwin L."/>
            <person name="Pitluck S."/>
            <person name="Peters L."/>
            <person name="Ovchinnikova G."/>
            <person name="Teshima H."/>
            <person name="Detter J.C."/>
            <person name="Han C."/>
            <person name="Tapia R."/>
            <person name="Land M."/>
            <person name="Hauser L."/>
            <person name="Kyrpides N."/>
            <person name="Ivanova N."/>
            <person name="Pagani I."/>
            <person name="Parshina S."/>
            <person name="Plugge C."/>
            <person name="Muyzer G."/>
            <person name="Kuever J."/>
            <person name="Ivanova A."/>
            <person name="Nazina T."/>
            <person name="Klenk H.-P."/>
            <person name="Brambilla E."/>
            <person name="Spring S."/>
            <person name="Stams A.F."/>
            <person name="Woyke T."/>
        </authorList>
    </citation>
    <scope>NUCLEOTIDE SEQUENCE [LARGE SCALE GENOMIC DNA]</scope>
    <source>
        <strain evidence="1 2">DSM 7213</strain>
    </source>
</reference>
<dbReference type="eggNOG" id="COG5450">
    <property type="taxonomic scope" value="Bacteria"/>
</dbReference>
<dbReference type="EMBL" id="CP003273">
    <property type="protein sequence ID" value="AGK99749.1"/>
    <property type="molecule type" value="Genomic_DNA"/>
</dbReference>
<dbReference type="HOGENOM" id="CLU_179376_0_1_9"/>
<organism evidence="1 2">
    <name type="scientific">Desulfoscipio gibsoniae DSM 7213</name>
    <dbReference type="NCBI Taxonomy" id="767817"/>
    <lineage>
        <taxon>Bacteria</taxon>
        <taxon>Bacillati</taxon>
        <taxon>Bacillota</taxon>
        <taxon>Clostridia</taxon>
        <taxon>Eubacteriales</taxon>
        <taxon>Desulfallaceae</taxon>
        <taxon>Desulfoscipio</taxon>
    </lineage>
</organism>
<name>R4KGU8_9FIRM</name>
<dbReference type="InterPro" id="IPR019239">
    <property type="entry name" value="VapB_antitoxin"/>
</dbReference>
<keyword evidence="2" id="KW-1185">Reference proteome</keyword>
<dbReference type="Pfam" id="PF09957">
    <property type="entry name" value="VapB_antitoxin"/>
    <property type="match status" value="1"/>
</dbReference>
<evidence type="ECO:0008006" key="3">
    <source>
        <dbReference type="Google" id="ProtNLM"/>
    </source>
</evidence>
<gene>
    <name evidence="1" type="ORF">Desgi_0136</name>
</gene>
<accession>R4KGU8</accession>
<protein>
    <recommendedName>
        <fullName evidence="3">Transcription regulator of the Arc/MetJ class</fullName>
    </recommendedName>
</protein>
<proteinExistence type="predicted"/>
<dbReference type="AlphaFoldDB" id="R4KGU8"/>
<dbReference type="OrthoDB" id="9805830at2"/>
<dbReference type="RefSeq" id="WP_006523211.1">
    <property type="nucleotide sequence ID" value="NC_021184.1"/>
</dbReference>
<dbReference type="KEGG" id="dgi:Desgi_0136"/>
<sequence>MRTNIVIDDALMQKAMEVSGLKTKREVVEKAMLEFVASRTRKDLKELRGKIRFADDYNYRTLRGGR</sequence>
<dbReference type="Proteomes" id="UP000013520">
    <property type="component" value="Chromosome"/>
</dbReference>
<evidence type="ECO:0000313" key="2">
    <source>
        <dbReference type="Proteomes" id="UP000013520"/>
    </source>
</evidence>